<keyword evidence="5 11" id="KW-0812">Transmembrane</keyword>
<organism evidence="13 14">
    <name type="scientific">Pigmentiphaga aceris</name>
    <dbReference type="NCBI Taxonomy" id="1940612"/>
    <lineage>
        <taxon>Bacteria</taxon>
        <taxon>Pseudomonadati</taxon>
        <taxon>Pseudomonadota</taxon>
        <taxon>Betaproteobacteria</taxon>
        <taxon>Burkholderiales</taxon>
        <taxon>Alcaligenaceae</taxon>
        <taxon>Pigmentiphaga</taxon>
    </lineage>
</organism>
<dbReference type="OrthoDB" id="8702601at2"/>
<keyword evidence="10 11" id="KW-0472">Membrane</keyword>
<evidence type="ECO:0000313" key="13">
    <source>
        <dbReference type="EMBL" id="QEI06230.1"/>
    </source>
</evidence>
<evidence type="ECO:0000256" key="11">
    <source>
        <dbReference type="SAM" id="Phobius"/>
    </source>
</evidence>
<evidence type="ECO:0000256" key="6">
    <source>
        <dbReference type="ARBA" id="ARBA00022801"/>
    </source>
</evidence>
<dbReference type="InterPro" id="IPR004387">
    <property type="entry name" value="Pept_M50_Zn"/>
</dbReference>
<sequence length="239" mass="25531">MARPSAPLNRCWISPNTLFSSTIMYPLLSAVVLCVLLHTFVIALCAAAFGIKVREVSIGLGPTAFSIGRLTLRALSFGSSVRFKDSREEELDESDMHDAFDGRSALVQMLIGLSGCIALVALSAAIWQSEAIRLVLDGFVQILWGAASPRVKAQAFLAQAEQVLAGLPFLAVLGLVAAKLAAFNLLPLPAANGGFVLATLGRVFGIAQQWPEKLTSGLLLVYFAIALSWLAALVMYLLR</sequence>
<evidence type="ECO:0000256" key="4">
    <source>
        <dbReference type="ARBA" id="ARBA00022670"/>
    </source>
</evidence>
<evidence type="ECO:0000256" key="9">
    <source>
        <dbReference type="ARBA" id="ARBA00023049"/>
    </source>
</evidence>
<feature type="transmembrane region" description="Helical" evidence="11">
    <location>
        <begin position="23"/>
        <end position="49"/>
    </location>
</feature>
<evidence type="ECO:0000313" key="14">
    <source>
        <dbReference type="Proteomes" id="UP000325161"/>
    </source>
</evidence>
<dbReference type="EMBL" id="CP043046">
    <property type="protein sequence ID" value="QEI06230.1"/>
    <property type="molecule type" value="Genomic_DNA"/>
</dbReference>
<evidence type="ECO:0000256" key="3">
    <source>
        <dbReference type="ARBA" id="ARBA00007931"/>
    </source>
</evidence>
<dbReference type="GO" id="GO:0006508">
    <property type="term" value="P:proteolysis"/>
    <property type="evidence" value="ECO:0007669"/>
    <property type="project" value="UniProtKB-KW"/>
</dbReference>
<dbReference type="PANTHER" id="PTHR42837:SF2">
    <property type="entry name" value="MEMBRANE METALLOPROTEASE ARASP2, CHLOROPLASTIC-RELATED"/>
    <property type="match status" value="1"/>
</dbReference>
<dbReference type="KEGG" id="pacr:FXN63_10555"/>
<protein>
    <recommendedName>
        <fullName evidence="12">Peptidase M50 domain-containing protein</fullName>
    </recommendedName>
</protein>
<proteinExistence type="inferred from homology"/>
<feature type="transmembrane region" description="Helical" evidence="11">
    <location>
        <begin position="105"/>
        <end position="126"/>
    </location>
</feature>
<evidence type="ECO:0000256" key="2">
    <source>
        <dbReference type="ARBA" id="ARBA00004141"/>
    </source>
</evidence>
<evidence type="ECO:0000256" key="7">
    <source>
        <dbReference type="ARBA" id="ARBA00022833"/>
    </source>
</evidence>
<evidence type="ECO:0000256" key="5">
    <source>
        <dbReference type="ARBA" id="ARBA00022692"/>
    </source>
</evidence>
<dbReference type="InterPro" id="IPR008915">
    <property type="entry name" value="Peptidase_M50"/>
</dbReference>
<dbReference type="Proteomes" id="UP000325161">
    <property type="component" value="Chromosome"/>
</dbReference>
<dbReference type="AlphaFoldDB" id="A0A5C0AZE8"/>
<dbReference type="PANTHER" id="PTHR42837">
    <property type="entry name" value="REGULATOR OF SIGMA-E PROTEASE RSEP"/>
    <property type="match status" value="1"/>
</dbReference>
<feature type="domain" description="Peptidase M50" evidence="12">
    <location>
        <begin position="28"/>
        <end position="222"/>
    </location>
</feature>
<feature type="transmembrane region" description="Helical" evidence="11">
    <location>
        <begin position="163"/>
        <end position="182"/>
    </location>
</feature>
<keyword evidence="14" id="KW-1185">Reference proteome</keyword>
<evidence type="ECO:0000259" key="12">
    <source>
        <dbReference type="Pfam" id="PF02163"/>
    </source>
</evidence>
<dbReference type="GO" id="GO:0004222">
    <property type="term" value="F:metalloendopeptidase activity"/>
    <property type="evidence" value="ECO:0007669"/>
    <property type="project" value="InterPro"/>
</dbReference>
<gene>
    <name evidence="13" type="ORF">FXN63_10555</name>
</gene>
<accession>A0A5C0AZE8</accession>
<name>A0A5C0AZE8_9BURK</name>
<keyword evidence="8 11" id="KW-1133">Transmembrane helix</keyword>
<comment type="cofactor">
    <cofactor evidence="1">
        <name>Zn(2+)</name>
        <dbReference type="ChEBI" id="CHEBI:29105"/>
    </cofactor>
</comment>
<evidence type="ECO:0000256" key="10">
    <source>
        <dbReference type="ARBA" id="ARBA00023136"/>
    </source>
</evidence>
<keyword evidence="9" id="KW-0482">Metalloprotease</keyword>
<keyword evidence="7" id="KW-0862">Zinc</keyword>
<dbReference type="GO" id="GO:0016020">
    <property type="term" value="C:membrane"/>
    <property type="evidence" value="ECO:0007669"/>
    <property type="project" value="UniProtKB-SubCell"/>
</dbReference>
<reference evidence="13 14" key="1">
    <citation type="submission" date="2019-08" db="EMBL/GenBank/DDBJ databases">
        <title>Amphibian skin-associated Pigmentiphaga: genome sequence and occurrence across geography and hosts.</title>
        <authorList>
            <person name="Bletz M.C."/>
            <person name="Bunk B."/>
            <person name="Sproeer C."/>
            <person name="Biwer P."/>
            <person name="Reiter S."/>
            <person name="Rabemananjara F.C.E."/>
            <person name="Schulz S."/>
            <person name="Overmann J."/>
            <person name="Vences M."/>
        </authorList>
    </citation>
    <scope>NUCLEOTIDE SEQUENCE [LARGE SCALE GENOMIC DNA]</scope>
    <source>
        <strain evidence="13 14">Mada1488</strain>
    </source>
</reference>
<evidence type="ECO:0000256" key="1">
    <source>
        <dbReference type="ARBA" id="ARBA00001947"/>
    </source>
</evidence>
<dbReference type="Pfam" id="PF02163">
    <property type="entry name" value="Peptidase_M50"/>
    <property type="match status" value="1"/>
</dbReference>
<feature type="transmembrane region" description="Helical" evidence="11">
    <location>
        <begin position="219"/>
        <end position="238"/>
    </location>
</feature>
<feature type="transmembrane region" description="Helical" evidence="11">
    <location>
        <begin position="188"/>
        <end position="207"/>
    </location>
</feature>
<comment type="subcellular location">
    <subcellularLocation>
        <location evidence="2">Membrane</location>
        <topology evidence="2">Multi-pass membrane protein</topology>
    </subcellularLocation>
</comment>
<evidence type="ECO:0000256" key="8">
    <source>
        <dbReference type="ARBA" id="ARBA00022989"/>
    </source>
</evidence>
<comment type="similarity">
    <text evidence="3">Belongs to the peptidase M50B family.</text>
</comment>
<keyword evidence="6" id="KW-0378">Hydrolase</keyword>
<keyword evidence="4" id="KW-0645">Protease</keyword>